<organism evidence="1 2">
    <name type="scientific">Saccharopolyspora rosea</name>
    <dbReference type="NCBI Taxonomy" id="524884"/>
    <lineage>
        <taxon>Bacteria</taxon>
        <taxon>Bacillati</taxon>
        <taxon>Actinomycetota</taxon>
        <taxon>Actinomycetes</taxon>
        <taxon>Pseudonocardiales</taxon>
        <taxon>Pseudonocardiaceae</taxon>
        <taxon>Saccharopolyspora</taxon>
    </lineage>
</organism>
<evidence type="ECO:0000313" key="1">
    <source>
        <dbReference type="EMBL" id="MFD0919487.1"/>
    </source>
</evidence>
<dbReference type="EMBL" id="JBHTIW010000003">
    <property type="protein sequence ID" value="MFD0919487.1"/>
    <property type="molecule type" value="Genomic_DNA"/>
</dbReference>
<evidence type="ECO:0000313" key="2">
    <source>
        <dbReference type="Proteomes" id="UP001597018"/>
    </source>
</evidence>
<gene>
    <name evidence="1" type="ORF">ACFQ16_07010</name>
</gene>
<comment type="caution">
    <text evidence="1">The sequence shown here is derived from an EMBL/GenBank/DDBJ whole genome shotgun (WGS) entry which is preliminary data.</text>
</comment>
<dbReference type="RefSeq" id="WP_263252685.1">
    <property type="nucleotide sequence ID" value="NZ_BAABLT010000001.1"/>
</dbReference>
<sequence>MTVVDSWAAVADSSWCRIALRATDRVRLAILAVHSGFPDS</sequence>
<keyword evidence="2" id="KW-1185">Reference proteome</keyword>
<name>A0ABW3FMI3_9PSEU</name>
<reference evidence="2" key="1">
    <citation type="journal article" date="2019" name="Int. J. Syst. Evol. Microbiol.">
        <title>The Global Catalogue of Microorganisms (GCM) 10K type strain sequencing project: providing services to taxonomists for standard genome sequencing and annotation.</title>
        <authorList>
            <consortium name="The Broad Institute Genomics Platform"/>
            <consortium name="The Broad Institute Genome Sequencing Center for Infectious Disease"/>
            <person name="Wu L."/>
            <person name="Ma J."/>
        </authorList>
    </citation>
    <scope>NUCLEOTIDE SEQUENCE [LARGE SCALE GENOMIC DNA]</scope>
    <source>
        <strain evidence="2">CCUG 56401</strain>
    </source>
</reference>
<proteinExistence type="predicted"/>
<protein>
    <submittedName>
        <fullName evidence="1">Uncharacterized protein</fullName>
    </submittedName>
</protein>
<accession>A0ABW3FMI3</accession>
<dbReference type="Proteomes" id="UP001597018">
    <property type="component" value="Unassembled WGS sequence"/>
</dbReference>